<dbReference type="Proteomes" id="UP000765509">
    <property type="component" value="Unassembled WGS sequence"/>
</dbReference>
<dbReference type="AlphaFoldDB" id="A0A9Q3HCE7"/>
<dbReference type="OrthoDB" id="3344688at2759"/>
<dbReference type="PANTHER" id="PTHR11439:SF470">
    <property type="entry name" value="CYSTEINE-RICH RLK (RECEPTOR-LIKE PROTEIN KINASE) 8"/>
    <property type="match status" value="1"/>
</dbReference>
<comment type="caution">
    <text evidence="1">The sequence shown here is derived from an EMBL/GenBank/DDBJ whole genome shotgun (WGS) entry which is preliminary data.</text>
</comment>
<accession>A0A9Q3HCE7</accession>
<protein>
    <submittedName>
        <fullName evidence="1">Uncharacterized protein</fullName>
    </submittedName>
</protein>
<sequence>MINCKPISNPLGQKNHLTLKTNDEEIKFKALGINYHSSIESINYFSTATHTDLSFSVSSLSQLLERPGIQNLKAFLHVLWYLKGTEDVDILFQRQQTSGISSYTNTYWGNYHESCFSVTGFLEIFNGLLVPWKTHKQPTISLSTSEEEKFSL</sequence>
<gene>
    <name evidence="1" type="ORF">O181_038957</name>
</gene>
<dbReference type="PANTHER" id="PTHR11439">
    <property type="entry name" value="GAG-POL-RELATED RETROTRANSPOSON"/>
    <property type="match status" value="1"/>
</dbReference>
<name>A0A9Q3HCE7_9BASI</name>
<proteinExistence type="predicted"/>
<evidence type="ECO:0000313" key="2">
    <source>
        <dbReference type="Proteomes" id="UP000765509"/>
    </source>
</evidence>
<reference evidence="1" key="1">
    <citation type="submission" date="2021-03" db="EMBL/GenBank/DDBJ databases">
        <title>Draft genome sequence of rust myrtle Austropuccinia psidii MF-1, a brazilian biotype.</title>
        <authorList>
            <person name="Quecine M.C."/>
            <person name="Pachon D.M.R."/>
            <person name="Bonatelli M.L."/>
            <person name="Correr F.H."/>
            <person name="Franceschini L.M."/>
            <person name="Leite T.F."/>
            <person name="Margarido G.R.A."/>
            <person name="Almeida C.A."/>
            <person name="Ferrarezi J.A."/>
            <person name="Labate C.A."/>
        </authorList>
    </citation>
    <scope>NUCLEOTIDE SEQUENCE</scope>
    <source>
        <strain evidence="1">MF-1</strain>
    </source>
</reference>
<evidence type="ECO:0000313" key="1">
    <source>
        <dbReference type="EMBL" id="MBW0499242.1"/>
    </source>
</evidence>
<dbReference type="EMBL" id="AVOT02015172">
    <property type="protein sequence ID" value="MBW0499242.1"/>
    <property type="molecule type" value="Genomic_DNA"/>
</dbReference>
<keyword evidence="2" id="KW-1185">Reference proteome</keyword>
<organism evidence="1 2">
    <name type="scientific">Austropuccinia psidii MF-1</name>
    <dbReference type="NCBI Taxonomy" id="1389203"/>
    <lineage>
        <taxon>Eukaryota</taxon>
        <taxon>Fungi</taxon>
        <taxon>Dikarya</taxon>
        <taxon>Basidiomycota</taxon>
        <taxon>Pucciniomycotina</taxon>
        <taxon>Pucciniomycetes</taxon>
        <taxon>Pucciniales</taxon>
        <taxon>Sphaerophragmiaceae</taxon>
        <taxon>Austropuccinia</taxon>
    </lineage>
</organism>